<comment type="caution">
    <text evidence="3">The sequence shown here is derived from an EMBL/GenBank/DDBJ whole genome shotgun (WGS) entry which is preliminary data.</text>
</comment>
<protein>
    <recommendedName>
        <fullName evidence="2">FAS1 domain-containing protein</fullName>
    </recommendedName>
</protein>
<feature type="domain" description="FAS1" evidence="2">
    <location>
        <begin position="163"/>
        <end position="305"/>
    </location>
</feature>
<dbReference type="PANTHER" id="PTHR10900:SF77">
    <property type="entry name" value="FI19380P1"/>
    <property type="match status" value="1"/>
</dbReference>
<evidence type="ECO:0000313" key="3">
    <source>
        <dbReference type="EMBL" id="TIC61513.1"/>
    </source>
</evidence>
<dbReference type="EMBL" id="SPRW01000060">
    <property type="protein sequence ID" value="TIC61513.1"/>
    <property type="molecule type" value="Genomic_DNA"/>
</dbReference>
<organism evidence="3 4">
    <name type="scientific">Wallemia mellicola</name>
    <dbReference type="NCBI Taxonomy" id="1708541"/>
    <lineage>
        <taxon>Eukaryota</taxon>
        <taxon>Fungi</taxon>
        <taxon>Dikarya</taxon>
        <taxon>Basidiomycota</taxon>
        <taxon>Wallemiomycotina</taxon>
        <taxon>Wallemiomycetes</taxon>
        <taxon>Wallemiales</taxon>
        <taxon>Wallemiaceae</taxon>
        <taxon>Wallemia</taxon>
    </lineage>
</organism>
<dbReference type="PANTHER" id="PTHR10900">
    <property type="entry name" value="PERIOSTIN-RELATED"/>
    <property type="match status" value="1"/>
</dbReference>
<keyword evidence="1" id="KW-0732">Signal</keyword>
<feature type="chain" id="PRO_5044342489" description="FAS1 domain-containing protein" evidence="1">
    <location>
        <begin position="22"/>
        <end position="305"/>
    </location>
</feature>
<proteinExistence type="predicted"/>
<name>A0AB38MR37_9BASI</name>
<dbReference type="InterPro" id="IPR000782">
    <property type="entry name" value="FAS1_domain"/>
</dbReference>
<evidence type="ECO:0000313" key="4">
    <source>
        <dbReference type="Proteomes" id="UP000309601"/>
    </source>
</evidence>
<accession>A0AB38MR37</accession>
<dbReference type="AlphaFoldDB" id="A0AB38MR37"/>
<dbReference type="Proteomes" id="UP000309601">
    <property type="component" value="Unassembled WGS sequence"/>
</dbReference>
<dbReference type="SUPFAM" id="SSF82153">
    <property type="entry name" value="FAS1 domain"/>
    <property type="match status" value="2"/>
</dbReference>
<feature type="signal peptide" evidence="1">
    <location>
        <begin position="1"/>
        <end position="21"/>
    </location>
</feature>
<dbReference type="InterPro" id="IPR036378">
    <property type="entry name" value="FAS1_dom_sf"/>
</dbReference>
<gene>
    <name evidence="3" type="ORF">E3Q02_03888</name>
</gene>
<evidence type="ECO:0000259" key="2">
    <source>
        <dbReference type="PROSITE" id="PS50213"/>
    </source>
</evidence>
<reference evidence="3 4" key="1">
    <citation type="submission" date="2019-03" db="EMBL/GenBank/DDBJ databases">
        <title>Sequencing 25 genomes of Wallemia mellicola.</title>
        <authorList>
            <person name="Gostincar C."/>
        </authorList>
    </citation>
    <scope>NUCLEOTIDE SEQUENCE [LARGE SCALE GENOMIC DNA]</scope>
    <source>
        <strain evidence="3 4">EXF-1274</strain>
    </source>
</reference>
<dbReference type="PROSITE" id="PS50213">
    <property type="entry name" value="FAS1"/>
    <property type="match status" value="1"/>
</dbReference>
<dbReference type="Gene3D" id="2.30.180.10">
    <property type="entry name" value="FAS1 domain"/>
    <property type="match status" value="2"/>
</dbReference>
<evidence type="ECO:0000256" key="1">
    <source>
        <dbReference type="SAM" id="SignalP"/>
    </source>
</evidence>
<dbReference type="GO" id="GO:0005615">
    <property type="term" value="C:extracellular space"/>
    <property type="evidence" value="ECO:0007669"/>
    <property type="project" value="TreeGrafter"/>
</dbReference>
<sequence>MKWYKQTTLAILVQATALVLGQSGMPTNVFTNGLVQALNNLNAHTLGEIVKEVPEIFETYLGRNNSPVTLIAPLNSAFYNSGISQLAPAKLQQLLSYHILDGWTPYTDGRYIVPSFFIRSRDHSSQSQKVVVDVTHDGAKINISTALKTLAVEGRTTYMNVHIWTVPEFVGMPGDFFDTLSILGLGDVADFVTDSLLKQDIRSMYGLTAFVPTSQALSEDIYAQSRTDDEHREIVLRHFLTNGSMFYSPELVDGLSLETLEGSCVVIVEKPDGMKQVVGHDGYTTANILRSDILLSNGVMHELIY</sequence>
<dbReference type="Pfam" id="PF02469">
    <property type="entry name" value="Fasciclin"/>
    <property type="match status" value="2"/>
</dbReference>
<dbReference type="InterPro" id="IPR050904">
    <property type="entry name" value="Adhesion/Biosynth-related"/>
</dbReference>